<dbReference type="InterPro" id="IPR029064">
    <property type="entry name" value="Ribosomal_eL30-like_sf"/>
</dbReference>
<dbReference type="SMART" id="SM00967">
    <property type="entry name" value="SpoU_sub_bind"/>
    <property type="match status" value="1"/>
</dbReference>
<evidence type="ECO:0000259" key="4">
    <source>
        <dbReference type="SMART" id="SM00967"/>
    </source>
</evidence>
<evidence type="ECO:0000256" key="2">
    <source>
        <dbReference type="ARBA" id="ARBA00022603"/>
    </source>
</evidence>
<dbReference type="Gene3D" id="3.40.1280.10">
    <property type="match status" value="1"/>
</dbReference>
<dbReference type="EMBL" id="CAEZWM010000046">
    <property type="protein sequence ID" value="CAB4653193.1"/>
    <property type="molecule type" value="Genomic_DNA"/>
</dbReference>
<dbReference type="InterPro" id="IPR029026">
    <property type="entry name" value="tRNA_m1G_MTases_N"/>
</dbReference>
<keyword evidence="3" id="KW-0808">Transferase</keyword>
<dbReference type="GO" id="GO:0006396">
    <property type="term" value="P:RNA processing"/>
    <property type="evidence" value="ECO:0007669"/>
    <property type="project" value="InterPro"/>
</dbReference>
<dbReference type="Pfam" id="PF00588">
    <property type="entry name" value="SpoU_methylase"/>
    <property type="match status" value="1"/>
</dbReference>
<evidence type="ECO:0000256" key="1">
    <source>
        <dbReference type="ARBA" id="ARBA00007228"/>
    </source>
</evidence>
<dbReference type="Pfam" id="PF22435">
    <property type="entry name" value="MRM3-like_sub_bind"/>
    <property type="match status" value="1"/>
</dbReference>
<evidence type="ECO:0000256" key="3">
    <source>
        <dbReference type="ARBA" id="ARBA00022679"/>
    </source>
</evidence>
<evidence type="ECO:0000313" key="5">
    <source>
        <dbReference type="EMBL" id="CAB4653193.1"/>
    </source>
</evidence>
<sequence>MSEAGGVHAGLAARHPEVRYLRDLLRDRATRLDGNQCVAEGPRVISAALDRGAMIEAVYVADGATRAFSNLLDRLADAGVRLELLREGVLEKIGTTRSPQPLLGLIDLPAPVAVSDLQTDGCILVLCGVSDPGNFGTLLRSAEAAGAQGVISCGSGVDPWNPKVVRASAGAIFGVPLVEDGDPLEVLEMLSSRGVRALGTIARGGEAPDALNLATGVALVLGNEAHGLPEEVADLLDGSVTIPMAGVSESLNVGVAGSILLFESARQRAAAV</sequence>
<dbReference type="SUPFAM" id="SSF55315">
    <property type="entry name" value="L30e-like"/>
    <property type="match status" value="1"/>
</dbReference>
<dbReference type="GO" id="GO:0008173">
    <property type="term" value="F:RNA methyltransferase activity"/>
    <property type="evidence" value="ECO:0007669"/>
    <property type="project" value="InterPro"/>
</dbReference>
<dbReference type="InterPro" id="IPR001537">
    <property type="entry name" value="SpoU_MeTrfase"/>
</dbReference>
<dbReference type="InterPro" id="IPR053888">
    <property type="entry name" value="MRM3-like_sub_bind"/>
</dbReference>
<dbReference type="GO" id="GO:0032259">
    <property type="term" value="P:methylation"/>
    <property type="evidence" value="ECO:0007669"/>
    <property type="project" value="UniProtKB-KW"/>
</dbReference>
<protein>
    <submittedName>
        <fullName evidence="5">Unannotated protein</fullName>
    </submittedName>
</protein>
<accession>A0A6J6KXQ5</accession>
<dbReference type="GO" id="GO:0005737">
    <property type="term" value="C:cytoplasm"/>
    <property type="evidence" value="ECO:0007669"/>
    <property type="project" value="UniProtKB-ARBA"/>
</dbReference>
<organism evidence="5">
    <name type="scientific">freshwater metagenome</name>
    <dbReference type="NCBI Taxonomy" id="449393"/>
    <lineage>
        <taxon>unclassified sequences</taxon>
        <taxon>metagenomes</taxon>
        <taxon>ecological metagenomes</taxon>
    </lineage>
</organism>
<dbReference type="InterPro" id="IPR051259">
    <property type="entry name" value="rRNA_Methyltransferase"/>
</dbReference>
<keyword evidence="2" id="KW-0489">Methyltransferase</keyword>
<dbReference type="GO" id="GO:0003723">
    <property type="term" value="F:RNA binding"/>
    <property type="evidence" value="ECO:0007669"/>
    <property type="project" value="InterPro"/>
</dbReference>
<dbReference type="AlphaFoldDB" id="A0A6J6KXQ5"/>
<dbReference type="InterPro" id="IPR029028">
    <property type="entry name" value="Alpha/beta_knot_MTases"/>
</dbReference>
<comment type="similarity">
    <text evidence="1">Belongs to the class IV-like SAM-binding methyltransferase superfamily. RNA methyltransferase TrmH family.</text>
</comment>
<dbReference type="PANTHER" id="PTHR43191">
    <property type="entry name" value="RRNA METHYLTRANSFERASE 3"/>
    <property type="match status" value="1"/>
</dbReference>
<proteinExistence type="inferred from homology"/>
<name>A0A6J6KXQ5_9ZZZZ</name>
<gene>
    <name evidence="5" type="ORF">UFOPK2242_00531</name>
</gene>
<dbReference type="InterPro" id="IPR013123">
    <property type="entry name" value="SpoU_subst-bd"/>
</dbReference>
<dbReference type="PANTHER" id="PTHR43191:SF2">
    <property type="entry name" value="RRNA METHYLTRANSFERASE 3, MITOCHONDRIAL"/>
    <property type="match status" value="1"/>
</dbReference>
<feature type="domain" description="RNA 2-O ribose methyltransferase substrate binding" evidence="4">
    <location>
        <begin position="38"/>
        <end position="112"/>
    </location>
</feature>
<dbReference type="CDD" id="cd18095">
    <property type="entry name" value="SpoU-like_rRNA-MTase"/>
    <property type="match status" value="1"/>
</dbReference>
<dbReference type="SUPFAM" id="SSF75217">
    <property type="entry name" value="alpha/beta knot"/>
    <property type="match status" value="1"/>
</dbReference>
<reference evidence="5" key="1">
    <citation type="submission" date="2020-05" db="EMBL/GenBank/DDBJ databases">
        <authorList>
            <person name="Chiriac C."/>
            <person name="Salcher M."/>
            <person name="Ghai R."/>
            <person name="Kavagutti S V."/>
        </authorList>
    </citation>
    <scope>NUCLEOTIDE SEQUENCE</scope>
</reference>
<dbReference type="Gene3D" id="3.30.1330.30">
    <property type="match status" value="1"/>
</dbReference>